<keyword evidence="1" id="KW-0812">Transmembrane</keyword>
<dbReference type="Proteomes" id="UP000030645">
    <property type="component" value="Unassembled WGS sequence"/>
</dbReference>
<proteinExistence type="predicted"/>
<sequence length="65" mass="7165">MEKIALETSCVSLTRFHERENVLTEDRGAGTHSAMVFLLSWHALIGSHCSAVLLAARLVDALRVM</sequence>
<organism evidence="2 3">
    <name type="scientific">Morus notabilis</name>
    <dbReference type="NCBI Taxonomy" id="981085"/>
    <lineage>
        <taxon>Eukaryota</taxon>
        <taxon>Viridiplantae</taxon>
        <taxon>Streptophyta</taxon>
        <taxon>Embryophyta</taxon>
        <taxon>Tracheophyta</taxon>
        <taxon>Spermatophyta</taxon>
        <taxon>Magnoliopsida</taxon>
        <taxon>eudicotyledons</taxon>
        <taxon>Gunneridae</taxon>
        <taxon>Pentapetalae</taxon>
        <taxon>rosids</taxon>
        <taxon>fabids</taxon>
        <taxon>Rosales</taxon>
        <taxon>Moraceae</taxon>
        <taxon>Moreae</taxon>
        <taxon>Morus</taxon>
    </lineage>
</organism>
<feature type="transmembrane region" description="Helical" evidence="1">
    <location>
        <begin position="34"/>
        <end position="56"/>
    </location>
</feature>
<protein>
    <submittedName>
        <fullName evidence="2">Uncharacterized protein</fullName>
    </submittedName>
</protein>
<reference evidence="3" key="1">
    <citation type="submission" date="2013-01" db="EMBL/GenBank/DDBJ databases">
        <title>Draft Genome Sequence of a Mulberry Tree, Morus notabilis C.K. Schneid.</title>
        <authorList>
            <person name="He N."/>
            <person name="Zhao S."/>
        </authorList>
    </citation>
    <scope>NUCLEOTIDE SEQUENCE</scope>
</reference>
<name>W9RUI7_9ROSA</name>
<gene>
    <name evidence="2" type="ORF">L484_015236</name>
</gene>
<dbReference type="EMBL" id="KE345665">
    <property type="protein sequence ID" value="EXC11016.1"/>
    <property type="molecule type" value="Genomic_DNA"/>
</dbReference>
<evidence type="ECO:0000256" key="1">
    <source>
        <dbReference type="SAM" id="Phobius"/>
    </source>
</evidence>
<keyword evidence="3" id="KW-1185">Reference proteome</keyword>
<accession>W9RUI7</accession>
<evidence type="ECO:0000313" key="3">
    <source>
        <dbReference type="Proteomes" id="UP000030645"/>
    </source>
</evidence>
<evidence type="ECO:0000313" key="2">
    <source>
        <dbReference type="EMBL" id="EXC11016.1"/>
    </source>
</evidence>
<keyword evidence="1" id="KW-1133">Transmembrane helix</keyword>
<keyword evidence="1" id="KW-0472">Membrane</keyword>
<dbReference type="AlphaFoldDB" id="W9RUI7"/>